<gene>
    <name evidence="1" type="ORF">CTRU02_207894</name>
</gene>
<accession>A0ACC3Z243</accession>
<proteinExistence type="predicted"/>
<name>A0ACC3Z243_COLTU</name>
<reference evidence="1 2" key="1">
    <citation type="journal article" date="2020" name="Phytopathology">
        <title>Genome Sequence Resources of Colletotrichum truncatum, C. plurivorum, C. musicola, and C. sojae: Four Species Pathogenic to Soybean (Glycine max).</title>
        <authorList>
            <person name="Rogerio F."/>
            <person name="Boufleur T.R."/>
            <person name="Ciampi-Guillardi M."/>
            <person name="Sukno S.A."/>
            <person name="Thon M.R."/>
            <person name="Massola Junior N.S."/>
            <person name="Baroncelli R."/>
        </authorList>
    </citation>
    <scope>NUCLEOTIDE SEQUENCE [LARGE SCALE GENOMIC DNA]</scope>
    <source>
        <strain evidence="1 2">CMES1059</strain>
    </source>
</reference>
<protein>
    <submittedName>
        <fullName evidence="1">Uncharacterized protein</fullName>
    </submittedName>
</protein>
<evidence type="ECO:0000313" key="1">
    <source>
        <dbReference type="EMBL" id="KAL0938163.1"/>
    </source>
</evidence>
<sequence length="633" mass="73222">MFSSFARRCTVIPQTISAFSHRSPYVQPRKTHLCCDLNHSPSNCLPISTSSTKNLGYGYERATDKRQVEIRDNVAAYHGKRLPRWTQQHAMDSEEYFLIRGIRHNGSFAKSPKVTKLCSEKQRDRLARARNARLIMSNTIPDISSEAVKPYCIWYPDTATEETYRALASRYPDMRYHVGRACAVAGYKTLYDELDLLPDVSIAEEARDNGHDDIFETITSQPARYAVMNDYTRTVNLESPTVVVGLNGDTAVRSSLQNGPPYSSGFPISYFNEDLPYSYPDAYFDIQEDLHVGHTGWPRPDGAALESQYAYLAHTPLPRDLPPINKDVLILLAAWDGNFERYSRLRRPVLIRNELTAVIRGAYHHTPFARWLETCADEIFPGFCEDIMQAVHARFIMNNDLSRIDSDTDGDTLPSFFWWPHCPQERTLRELAWRRTDLKHQVTLACIVGNFYKLFDELLATMKPTQLQWELAIQSPISYFRKQLMRRAEQEGDVEFEGDESDLKGYWENPWPSEDAWSRKYLRPDKEMYVDGGTYDISKADISNELGNYHVDDRDYVCFSPPPDHDLLSKGMHRQISRWHRIISTTDKTRQEAAKNERPSVVYPYFGKPDRYKTPAPEPKYPKDFTYEEEEED</sequence>
<dbReference type="Proteomes" id="UP000805649">
    <property type="component" value="Unassembled WGS sequence"/>
</dbReference>
<evidence type="ECO:0000313" key="2">
    <source>
        <dbReference type="Proteomes" id="UP000805649"/>
    </source>
</evidence>
<keyword evidence="2" id="KW-1185">Reference proteome</keyword>
<dbReference type="EMBL" id="VUJX02000004">
    <property type="protein sequence ID" value="KAL0938163.1"/>
    <property type="molecule type" value="Genomic_DNA"/>
</dbReference>
<comment type="caution">
    <text evidence="1">The sequence shown here is derived from an EMBL/GenBank/DDBJ whole genome shotgun (WGS) entry which is preliminary data.</text>
</comment>
<organism evidence="1 2">
    <name type="scientific">Colletotrichum truncatum</name>
    <name type="common">Anthracnose fungus</name>
    <name type="synonym">Colletotrichum capsici</name>
    <dbReference type="NCBI Taxonomy" id="5467"/>
    <lineage>
        <taxon>Eukaryota</taxon>
        <taxon>Fungi</taxon>
        <taxon>Dikarya</taxon>
        <taxon>Ascomycota</taxon>
        <taxon>Pezizomycotina</taxon>
        <taxon>Sordariomycetes</taxon>
        <taxon>Hypocreomycetidae</taxon>
        <taxon>Glomerellales</taxon>
        <taxon>Glomerellaceae</taxon>
        <taxon>Colletotrichum</taxon>
        <taxon>Colletotrichum truncatum species complex</taxon>
    </lineage>
</organism>